<sequence length="109" mass="12506">MSAYDQAVGGALKLKGVCNKIKKKKEKNKKRYLTKVLENVKTSTNCSGKDKPILKVDRRTKAEIAFEKAKENKAAEKIFEKASKTHKERIIEFNRQLDALTEHFDIPKK</sequence>
<name>A0AAE0VL85_9BIVA</name>
<dbReference type="Proteomes" id="UP001195483">
    <property type="component" value="Unassembled WGS sequence"/>
</dbReference>
<comment type="caution">
    <text evidence="2">The sequence shown here is derived from an EMBL/GenBank/DDBJ whole genome shotgun (WGS) entry which is preliminary data.</text>
</comment>
<dbReference type="AlphaFoldDB" id="A0AAE0VL85"/>
<reference evidence="2" key="2">
    <citation type="journal article" date="2021" name="Genome Biol. Evol.">
        <title>Developing a high-quality reference genome for a parasitic bivalve with doubly uniparental inheritance (Bivalvia: Unionida).</title>
        <authorList>
            <person name="Smith C.H."/>
        </authorList>
    </citation>
    <scope>NUCLEOTIDE SEQUENCE</scope>
    <source>
        <strain evidence="2">CHS0354</strain>
        <tissue evidence="2">Mantle</tissue>
    </source>
</reference>
<dbReference type="GO" id="GO:0005730">
    <property type="term" value="C:nucleolus"/>
    <property type="evidence" value="ECO:0007669"/>
    <property type="project" value="TreeGrafter"/>
</dbReference>
<dbReference type="EMBL" id="JAEAOA010001525">
    <property type="protein sequence ID" value="KAK3582059.1"/>
    <property type="molecule type" value="Genomic_DNA"/>
</dbReference>
<dbReference type="PANTHER" id="PTHR13282:SF6">
    <property type="entry name" value="PROTEIN FAM32A"/>
    <property type="match status" value="1"/>
</dbReference>
<dbReference type="InterPro" id="IPR013865">
    <property type="entry name" value="FAM32A"/>
</dbReference>
<dbReference type="PANTHER" id="PTHR13282">
    <property type="entry name" value="PROTEIN FAM32A"/>
    <property type="match status" value="1"/>
</dbReference>
<accession>A0AAE0VL85</accession>
<evidence type="ECO:0000313" key="2">
    <source>
        <dbReference type="EMBL" id="KAK3582059.1"/>
    </source>
</evidence>
<evidence type="ECO:0000313" key="3">
    <source>
        <dbReference type="Proteomes" id="UP001195483"/>
    </source>
</evidence>
<reference evidence="2" key="1">
    <citation type="journal article" date="2021" name="Genome Biol. Evol.">
        <title>A High-Quality Reference Genome for a Parasitic Bivalve with Doubly Uniparental Inheritance (Bivalvia: Unionida).</title>
        <authorList>
            <person name="Smith C.H."/>
        </authorList>
    </citation>
    <scope>NUCLEOTIDE SEQUENCE</scope>
    <source>
        <strain evidence="2">CHS0354</strain>
    </source>
</reference>
<keyword evidence="3" id="KW-1185">Reference proteome</keyword>
<organism evidence="2 3">
    <name type="scientific">Potamilus streckersoni</name>
    <dbReference type="NCBI Taxonomy" id="2493646"/>
    <lineage>
        <taxon>Eukaryota</taxon>
        <taxon>Metazoa</taxon>
        <taxon>Spiralia</taxon>
        <taxon>Lophotrochozoa</taxon>
        <taxon>Mollusca</taxon>
        <taxon>Bivalvia</taxon>
        <taxon>Autobranchia</taxon>
        <taxon>Heteroconchia</taxon>
        <taxon>Palaeoheterodonta</taxon>
        <taxon>Unionida</taxon>
        <taxon>Unionoidea</taxon>
        <taxon>Unionidae</taxon>
        <taxon>Ambleminae</taxon>
        <taxon>Lampsilini</taxon>
        <taxon>Potamilus</taxon>
    </lineage>
</organism>
<proteinExistence type="inferred from homology"/>
<comment type="similarity">
    <text evidence="1">Belongs to the FAM32 family.</text>
</comment>
<evidence type="ECO:0000256" key="1">
    <source>
        <dbReference type="ARBA" id="ARBA00008948"/>
    </source>
</evidence>
<gene>
    <name evidence="2" type="ORF">CHS0354_025666</name>
</gene>
<reference evidence="2" key="3">
    <citation type="submission" date="2023-05" db="EMBL/GenBank/DDBJ databases">
        <authorList>
            <person name="Smith C.H."/>
        </authorList>
    </citation>
    <scope>NUCLEOTIDE SEQUENCE</scope>
    <source>
        <strain evidence="2">CHS0354</strain>
        <tissue evidence="2">Mantle</tissue>
    </source>
</reference>
<protein>
    <submittedName>
        <fullName evidence="2">Uncharacterized protein</fullName>
    </submittedName>
</protein>